<feature type="compositionally biased region" description="Basic and acidic residues" evidence="1">
    <location>
        <begin position="114"/>
        <end position="138"/>
    </location>
</feature>
<proteinExistence type="predicted"/>
<dbReference type="EMBL" id="ML995500">
    <property type="protein sequence ID" value="KAF2137769.1"/>
    <property type="molecule type" value="Genomic_DNA"/>
</dbReference>
<organism evidence="2 3">
    <name type="scientific">Aplosporella prunicola CBS 121167</name>
    <dbReference type="NCBI Taxonomy" id="1176127"/>
    <lineage>
        <taxon>Eukaryota</taxon>
        <taxon>Fungi</taxon>
        <taxon>Dikarya</taxon>
        <taxon>Ascomycota</taxon>
        <taxon>Pezizomycotina</taxon>
        <taxon>Dothideomycetes</taxon>
        <taxon>Dothideomycetes incertae sedis</taxon>
        <taxon>Botryosphaeriales</taxon>
        <taxon>Aplosporellaceae</taxon>
        <taxon>Aplosporella</taxon>
    </lineage>
</organism>
<protein>
    <submittedName>
        <fullName evidence="2">Uncharacterized protein</fullName>
    </submittedName>
</protein>
<sequence length="573" mass="65444">MRSRRFPIAPTKRRDEPINAVDSEQQSDTELATSLLKQSEHHDSRQSHTRDDDSGHIGSHAYVSESLVRKLGQLRINDFFDSDSKQLPNDKSKDSDRDLEPNASNRHSQQGPADRGENSERDSDTSDHVLNKGDKDNGDDNDSNNDDDGSDEAGYSCGGLEKSFRCFFIELRSLPNDLKKNYAQERFKPAPSVITQQCRSLFGTNEMMNDSGDTSEEEDRSISKSGGRGNETKEKKKKKKKKMEEDGTITRKRRTSATRLNNSSRKWKSETKKPDQRQRPAPDKRLWKKISRIEPNSTDKLPQDLANKVNNIKVTPDWFKSFRAAILEELSEGGSKPVSPRDETYMGSILVLLGRAIQECSSRVETLLGEHAVINRGNPLGGTTGDYSYDELRQKVADNVYEGTKSQLVRVMRAFTMNLDAESDIARGSFCRFRVFSDFWCTYEELQKPVQDENSAIRRILEEQKLRTTKGRPWKTVLYDYFIQMDKRKSRALCRKFNTFEKVFGPSIFVSLPPNSVSLVRPLRQHVLELTLRVISQNEDALVPCFNKLHCFFKEKINDSVAKKSDKQSKMIA</sequence>
<evidence type="ECO:0000256" key="1">
    <source>
        <dbReference type="SAM" id="MobiDB-lite"/>
    </source>
</evidence>
<name>A0A6A6B0R6_9PEZI</name>
<evidence type="ECO:0000313" key="3">
    <source>
        <dbReference type="Proteomes" id="UP000799438"/>
    </source>
</evidence>
<accession>A0A6A6B0R6</accession>
<feature type="compositionally biased region" description="Acidic residues" evidence="1">
    <location>
        <begin position="139"/>
        <end position="151"/>
    </location>
</feature>
<reference evidence="2" key="1">
    <citation type="journal article" date="2020" name="Stud. Mycol.">
        <title>101 Dothideomycetes genomes: a test case for predicting lifestyles and emergence of pathogens.</title>
        <authorList>
            <person name="Haridas S."/>
            <person name="Albert R."/>
            <person name="Binder M."/>
            <person name="Bloem J."/>
            <person name="Labutti K."/>
            <person name="Salamov A."/>
            <person name="Andreopoulos B."/>
            <person name="Baker S."/>
            <person name="Barry K."/>
            <person name="Bills G."/>
            <person name="Bluhm B."/>
            <person name="Cannon C."/>
            <person name="Castanera R."/>
            <person name="Culley D."/>
            <person name="Daum C."/>
            <person name="Ezra D."/>
            <person name="Gonzalez J."/>
            <person name="Henrissat B."/>
            <person name="Kuo A."/>
            <person name="Liang C."/>
            <person name="Lipzen A."/>
            <person name="Lutzoni F."/>
            <person name="Magnuson J."/>
            <person name="Mondo S."/>
            <person name="Nolan M."/>
            <person name="Ohm R."/>
            <person name="Pangilinan J."/>
            <person name="Park H.-J."/>
            <person name="Ramirez L."/>
            <person name="Alfaro M."/>
            <person name="Sun H."/>
            <person name="Tritt A."/>
            <person name="Yoshinaga Y."/>
            <person name="Zwiers L.-H."/>
            <person name="Turgeon B."/>
            <person name="Goodwin S."/>
            <person name="Spatafora J."/>
            <person name="Crous P."/>
            <person name="Grigoriev I."/>
        </authorList>
    </citation>
    <scope>NUCLEOTIDE SEQUENCE</scope>
    <source>
        <strain evidence="2">CBS 121167</strain>
    </source>
</reference>
<feature type="compositionally biased region" description="Polar residues" evidence="1">
    <location>
        <begin position="102"/>
        <end position="111"/>
    </location>
</feature>
<feature type="region of interest" description="Disordered" evidence="1">
    <location>
        <begin position="1"/>
        <end position="58"/>
    </location>
</feature>
<feature type="region of interest" description="Disordered" evidence="1">
    <location>
        <begin position="204"/>
        <end position="286"/>
    </location>
</feature>
<feature type="compositionally biased region" description="Polar residues" evidence="1">
    <location>
        <begin position="22"/>
        <end position="37"/>
    </location>
</feature>
<dbReference type="RefSeq" id="XP_033393484.1">
    <property type="nucleotide sequence ID" value="XM_033543525.1"/>
</dbReference>
<keyword evidence="3" id="KW-1185">Reference proteome</keyword>
<dbReference type="GeneID" id="54301022"/>
<gene>
    <name evidence="2" type="ORF">K452DRAFT_312148</name>
</gene>
<feature type="compositionally biased region" description="Basic and acidic residues" evidence="1">
    <location>
        <begin position="82"/>
        <end position="100"/>
    </location>
</feature>
<dbReference type="AlphaFoldDB" id="A0A6A6B0R6"/>
<feature type="region of interest" description="Disordered" evidence="1">
    <location>
        <begin position="79"/>
        <end position="154"/>
    </location>
</feature>
<dbReference type="Proteomes" id="UP000799438">
    <property type="component" value="Unassembled WGS sequence"/>
</dbReference>
<feature type="compositionally biased region" description="Basic and acidic residues" evidence="1">
    <location>
        <begin position="38"/>
        <end position="55"/>
    </location>
</feature>
<feature type="compositionally biased region" description="Basic and acidic residues" evidence="1">
    <location>
        <begin position="267"/>
        <end position="285"/>
    </location>
</feature>
<evidence type="ECO:0000313" key="2">
    <source>
        <dbReference type="EMBL" id="KAF2137769.1"/>
    </source>
</evidence>